<evidence type="ECO:0000313" key="2">
    <source>
        <dbReference type="Proteomes" id="UP000012073"/>
    </source>
</evidence>
<proteinExistence type="predicted"/>
<dbReference type="EMBL" id="HG001644">
    <property type="protein sequence ID" value="CDF33420.1"/>
    <property type="molecule type" value="Genomic_DNA"/>
</dbReference>
<dbReference type="Proteomes" id="UP000012073">
    <property type="component" value="Unassembled WGS sequence"/>
</dbReference>
<dbReference type="RefSeq" id="XP_005713223.1">
    <property type="nucleotide sequence ID" value="XM_005713166.1"/>
</dbReference>
<dbReference type="Gramene" id="CDF33420">
    <property type="protein sequence ID" value="CDF33420"/>
    <property type="gene ID" value="CHC_T00002194001"/>
</dbReference>
<name>R7Q7H5_CHOCR</name>
<evidence type="ECO:0000313" key="1">
    <source>
        <dbReference type="EMBL" id="CDF33420.1"/>
    </source>
</evidence>
<reference evidence="2" key="1">
    <citation type="journal article" date="2013" name="Proc. Natl. Acad. Sci. U.S.A.">
        <title>Genome structure and metabolic features in the red seaweed Chondrus crispus shed light on evolution of the Archaeplastida.</title>
        <authorList>
            <person name="Collen J."/>
            <person name="Porcel B."/>
            <person name="Carre W."/>
            <person name="Ball S.G."/>
            <person name="Chaparro C."/>
            <person name="Tonon T."/>
            <person name="Barbeyron T."/>
            <person name="Michel G."/>
            <person name="Noel B."/>
            <person name="Valentin K."/>
            <person name="Elias M."/>
            <person name="Artiguenave F."/>
            <person name="Arun A."/>
            <person name="Aury J.M."/>
            <person name="Barbosa-Neto J.F."/>
            <person name="Bothwell J.H."/>
            <person name="Bouget F.Y."/>
            <person name="Brillet L."/>
            <person name="Cabello-Hurtado F."/>
            <person name="Capella-Gutierrez S."/>
            <person name="Charrier B."/>
            <person name="Cladiere L."/>
            <person name="Cock J.M."/>
            <person name="Coelho S.M."/>
            <person name="Colleoni C."/>
            <person name="Czjzek M."/>
            <person name="Da Silva C."/>
            <person name="Delage L."/>
            <person name="Denoeud F."/>
            <person name="Deschamps P."/>
            <person name="Dittami S.M."/>
            <person name="Gabaldon T."/>
            <person name="Gachon C.M."/>
            <person name="Groisillier A."/>
            <person name="Herve C."/>
            <person name="Jabbari K."/>
            <person name="Katinka M."/>
            <person name="Kloareg B."/>
            <person name="Kowalczyk N."/>
            <person name="Labadie K."/>
            <person name="Leblanc C."/>
            <person name="Lopez P.J."/>
            <person name="McLachlan D.H."/>
            <person name="Meslet-Cladiere L."/>
            <person name="Moustafa A."/>
            <person name="Nehr Z."/>
            <person name="Nyvall Collen P."/>
            <person name="Panaud O."/>
            <person name="Partensky F."/>
            <person name="Poulain J."/>
            <person name="Rensing S.A."/>
            <person name="Rousvoal S."/>
            <person name="Samson G."/>
            <person name="Symeonidi A."/>
            <person name="Weissenbach J."/>
            <person name="Zambounis A."/>
            <person name="Wincker P."/>
            <person name="Boyen C."/>
        </authorList>
    </citation>
    <scope>NUCLEOTIDE SEQUENCE [LARGE SCALE GENOMIC DNA]</scope>
    <source>
        <strain evidence="2">cv. Stackhouse</strain>
    </source>
</reference>
<accession>R7Q7H5</accession>
<keyword evidence="2" id="KW-1185">Reference proteome</keyword>
<protein>
    <submittedName>
        <fullName evidence="1">Uncharacterized protein</fullName>
    </submittedName>
</protein>
<dbReference type="AlphaFoldDB" id="R7Q7H5"/>
<sequence length="86" mass="9477">MIQAAFFDFCVFSELDRAHLSRLPAAIPLNKLLTVFQCLAPVSTCQKRLGSIEEAVSARIGVSRATRQSSAEESCTICQLWDISQT</sequence>
<dbReference type="GeneID" id="17320940"/>
<organism evidence="1 2">
    <name type="scientific">Chondrus crispus</name>
    <name type="common">Carrageen Irish moss</name>
    <name type="synonym">Polymorpha crispa</name>
    <dbReference type="NCBI Taxonomy" id="2769"/>
    <lineage>
        <taxon>Eukaryota</taxon>
        <taxon>Rhodophyta</taxon>
        <taxon>Florideophyceae</taxon>
        <taxon>Rhodymeniophycidae</taxon>
        <taxon>Gigartinales</taxon>
        <taxon>Gigartinaceae</taxon>
        <taxon>Chondrus</taxon>
    </lineage>
</organism>
<gene>
    <name evidence="1" type="ORF">CHC_T00002194001</name>
</gene>
<dbReference type="KEGG" id="ccp:CHC_T00002194001"/>